<dbReference type="OrthoDB" id="9808002at2"/>
<sequence length="393" mass="43159">MAFLDNVAGTRPDSRVVDKMLPFLTEYYGNPSAHFYPLGRESFEAVQEARRHVAELIGAEEEEVIFTSCGTESNNLAVKGVLKRQDSKKHVIISEIEHFSVQNPLISFMNDGYEITKLRVAENGLINLEDLKKAIRSDTALVSVMLGNPEIGTVQHNEEIGRICKEKGVLYHIDAIAGAGHIEVDVNKLNCDLLSLSAQNFYGPRGAAALYIRQGTKVASLMQGGHQEFGYRSGSENVAAIVGMGEAARIAKAEMHLYSAEMKRLSKRLWEGLANMFDFLHFTGHPERRLPGHVSFWIEFIEGESLLMWLALKGIYAASGSACSSNILAEDEEDLQASPVLTAVGVPSDICAGSITFSLSRYTTDAEVDKVLEELPGIVTRLCEMSPAYNKGN</sequence>
<keyword evidence="3" id="KW-0808">Transferase</keyword>
<dbReference type="GO" id="GO:0046872">
    <property type="term" value="F:metal ion binding"/>
    <property type="evidence" value="ECO:0007669"/>
    <property type="project" value="UniProtKB-KW"/>
</dbReference>
<dbReference type="Gene3D" id="1.10.260.50">
    <property type="match status" value="1"/>
</dbReference>
<dbReference type="GO" id="GO:0051536">
    <property type="term" value="F:iron-sulfur cluster binding"/>
    <property type="evidence" value="ECO:0007669"/>
    <property type="project" value="UniProtKB-KW"/>
</dbReference>
<evidence type="ECO:0000256" key="3">
    <source>
        <dbReference type="ARBA" id="ARBA00022679"/>
    </source>
</evidence>
<comment type="catalytic activity">
    <reaction evidence="8">
        <text>(sulfur carrier)-H + L-cysteine = (sulfur carrier)-SH + L-alanine</text>
        <dbReference type="Rhea" id="RHEA:43892"/>
        <dbReference type="Rhea" id="RHEA-COMP:14737"/>
        <dbReference type="Rhea" id="RHEA-COMP:14739"/>
        <dbReference type="ChEBI" id="CHEBI:29917"/>
        <dbReference type="ChEBI" id="CHEBI:35235"/>
        <dbReference type="ChEBI" id="CHEBI:57972"/>
        <dbReference type="ChEBI" id="CHEBI:64428"/>
        <dbReference type="EC" id="2.8.1.7"/>
    </reaction>
</comment>
<evidence type="ECO:0000256" key="4">
    <source>
        <dbReference type="ARBA" id="ARBA00022723"/>
    </source>
</evidence>
<evidence type="ECO:0000256" key="2">
    <source>
        <dbReference type="ARBA" id="ARBA00006490"/>
    </source>
</evidence>
<dbReference type="InterPro" id="IPR016454">
    <property type="entry name" value="Cysteine_dSase"/>
</dbReference>
<dbReference type="PIRSF" id="PIRSF005572">
    <property type="entry name" value="NifS"/>
    <property type="match status" value="1"/>
</dbReference>
<gene>
    <name evidence="10" type="ORF">EP073_06910</name>
</gene>
<evidence type="ECO:0000256" key="6">
    <source>
        <dbReference type="ARBA" id="ARBA00023004"/>
    </source>
</evidence>
<keyword evidence="11" id="KW-1185">Reference proteome</keyword>
<evidence type="ECO:0000256" key="1">
    <source>
        <dbReference type="ARBA" id="ARBA00001933"/>
    </source>
</evidence>
<dbReference type="Gene3D" id="3.40.640.10">
    <property type="entry name" value="Type I PLP-dependent aspartate aminotransferase-like (Major domain)"/>
    <property type="match status" value="1"/>
</dbReference>
<evidence type="ECO:0000256" key="5">
    <source>
        <dbReference type="ARBA" id="ARBA00022898"/>
    </source>
</evidence>
<evidence type="ECO:0000313" key="11">
    <source>
        <dbReference type="Proteomes" id="UP000287502"/>
    </source>
</evidence>
<dbReference type="Proteomes" id="UP000287502">
    <property type="component" value="Chromosome"/>
</dbReference>
<evidence type="ECO:0000313" key="10">
    <source>
        <dbReference type="EMBL" id="QAR33138.1"/>
    </source>
</evidence>
<protein>
    <submittedName>
        <fullName evidence="10">Cysteine desulfurase</fullName>
    </submittedName>
</protein>
<dbReference type="EMBL" id="CP035108">
    <property type="protein sequence ID" value="QAR33138.1"/>
    <property type="molecule type" value="Genomic_DNA"/>
</dbReference>
<dbReference type="SUPFAM" id="SSF53383">
    <property type="entry name" value="PLP-dependent transferases"/>
    <property type="match status" value="1"/>
</dbReference>
<dbReference type="PANTHER" id="PTHR11601">
    <property type="entry name" value="CYSTEINE DESULFURYLASE FAMILY MEMBER"/>
    <property type="match status" value="1"/>
</dbReference>
<evidence type="ECO:0000256" key="8">
    <source>
        <dbReference type="ARBA" id="ARBA00050776"/>
    </source>
</evidence>
<dbReference type="Pfam" id="PF00266">
    <property type="entry name" value="Aminotran_5"/>
    <property type="match status" value="1"/>
</dbReference>
<dbReference type="InterPro" id="IPR015424">
    <property type="entry name" value="PyrdxlP-dep_Trfase"/>
</dbReference>
<dbReference type="PANTHER" id="PTHR11601:SF34">
    <property type="entry name" value="CYSTEINE DESULFURASE"/>
    <property type="match status" value="1"/>
</dbReference>
<keyword evidence="6" id="KW-0408">Iron</keyword>
<accession>A0A3R5Y6V4</accession>
<dbReference type="KEGG" id="gtl:EP073_06910"/>
<feature type="domain" description="Aminotransferase class V" evidence="9">
    <location>
        <begin position="3"/>
        <end position="371"/>
    </location>
</feature>
<proteinExistence type="inferred from homology"/>
<dbReference type="InterPro" id="IPR000192">
    <property type="entry name" value="Aminotrans_V_dom"/>
</dbReference>
<dbReference type="InterPro" id="IPR015422">
    <property type="entry name" value="PyrdxlP-dep_Trfase_small"/>
</dbReference>
<dbReference type="InterPro" id="IPR015421">
    <property type="entry name" value="PyrdxlP-dep_Trfase_major"/>
</dbReference>
<keyword evidence="4" id="KW-0479">Metal-binding</keyword>
<comment type="similarity">
    <text evidence="2">Belongs to the class-V pyridoxal-phosphate-dependent aminotransferase family. NifS/IscS subfamily.</text>
</comment>
<dbReference type="RefSeq" id="WP_128466424.1">
    <property type="nucleotide sequence ID" value="NZ_CP035108.1"/>
</dbReference>
<reference evidence="10 11" key="1">
    <citation type="submission" date="2019-01" db="EMBL/GenBank/DDBJ databases">
        <title>Geovibrio thiophilus DSM 11263, complete genome.</title>
        <authorList>
            <person name="Spring S."/>
            <person name="Bunk B."/>
            <person name="Sproer C."/>
        </authorList>
    </citation>
    <scope>NUCLEOTIDE SEQUENCE [LARGE SCALE GENOMIC DNA]</scope>
    <source>
        <strain evidence="10 11">DSM 11263</strain>
    </source>
</reference>
<evidence type="ECO:0000256" key="7">
    <source>
        <dbReference type="ARBA" id="ARBA00023014"/>
    </source>
</evidence>
<comment type="cofactor">
    <cofactor evidence="1">
        <name>pyridoxal 5'-phosphate</name>
        <dbReference type="ChEBI" id="CHEBI:597326"/>
    </cofactor>
</comment>
<dbReference type="GO" id="GO:0031071">
    <property type="term" value="F:cysteine desulfurase activity"/>
    <property type="evidence" value="ECO:0007669"/>
    <property type="project" value="UniProtKB-EC"/>
</dbReference>
<keyword evidence="5" id="KW-0663">Pyridoxal phosphate</keyword>
<evidence type="ECO:0000259" key="9">
    <source>
        <dbReference type="Pfam" id="PF00266"/>
    </source>
</evidence>
<name>A0A3R5Y6V4_9BACT</name>
<dbReference type="AlphaFoldDB" id="A0A3R5Y6V4"/>
<organism evidence="10 11">
    <name type="scientific">Geovibrio thiophilus</name>
    <dbReference type="NCBI Taxonomy" id="139438"/>
    <lineage>
        <taxon>Bacteria</taxon>
        <taxon>Pseudomonadati</taxon>
        <taxon>Deferribacterota</taxon>
        <taxon>Deferribacteres</taxon>
        <taxon>Deferribacterales</taxon>
        <taxon>Geovibrionaceae</taxon>
        <taxon>Geovibrio</taxon>
    </lineage>
</organism>
<keyword evidence="7" id="KW-0411">Iron-sulfur</keyword>
<dbReference type="Gene3D" id="3.90.1150.10">
    <property type="entry name" value="Aspartate Aminotransferase, domain 1"/>
    <property type="match status" value="1"/>
</dbReference>